<dbReference type="OrthoDB" id="1740599at2759"/>
<keyword evidence="3" id="KW-0677">Repeat</keyword>
<gene>
    <name evidence="5" type="primary">LOC110737169</name>
</gene>
<dbReference type="KEGG" id="cqi:110737169"/>
<dbReference type="InterPro" id="IPR051848">
    <property type="entry name" value="PGIP"/>
</dbReference>
<dbReference type="PANTHER" id="PTHR48059:SF4">
    <property type="entry name" value="POLYGALACTURONASE INHIBITOR 1-RELATED"/>
    <property type="match status" value="1"/>
</dbReference>
<sequence>MQIKDDFIGVYPFSGWNGDDCCNWDVVTCGDDVRSEGGSRITGFHLTGEFDGNIANVSGEIPRVIGDLPFLEVLDFDYLPKLTGSIPETTAYLSNLELIELDHVNLTGPIPEFLSQIKTLQSIQFLNCGLSGTIPSSLSLLPNLGSTYS</sequence>
<dbReference type="Gene3D" id="3.80.10.10">
    <property type="entry name" value="Ribonuclease Inhibitor"/>
    <property type="match status" value="1"/>
</dbReference>
<comment type="subcellular location">
    <subcellularLocation>
        <location evidence="1">Cell envelope</location>
    </subcellularLocation>
</comment>
<reference evidence="5" key="2">
    <citation type="submission" date="2021-03" db="UniProtKB">
        <authorList>
            <consortium name="EnsemblPlants"/>
        </authorList>
    </citation>
    <scope>IDENTIFICATION</scope>
</reference>
<evidence type="ECO:0000256" key="1">
    <source>
        <dbReference type="ARBA" id="ARBA00004196"/>
    </source>
</evidence>
<dbReference type="AlphaFoldDB" id="A0A803KLX0"/>
<accession>A0A803KLX0</accession>
<dbReference type="PANTHER" id="PTHR48059">
    <property type="entry name" value="POLYGALACTURONASE INHIBITOR 1"/>
    <property type="match status" value="1"/>
</dbReference>
<evidence type="ECO:0000256" key="2">
    <source>
        <dbReference type="ARBA" id="ARBA00022614"/>
    </source>
</evidence>
<dbReference type="Proteomes" id="UP000596660">
    <property type="component" value="Unplaced"/>
</dbReference>
<evidence type="ECO:0000313" key="6">
    <source>
        <dbReference type="Proteomes" id="UP000596660"/>
    </source>
</evidence>
<evidence type="ECO:0000256" key="3">
    <source>
        <dbReference type="ARBA" id="ARBA00022737"/>
    </source>
</evidence>
<dbReference type="GeneID" id="110737169"/>
<dbReference type="Pfam" id="PF08263">
    <property type="entry name" value="LRRNT_2"/>
    <property type="match status" value="1"/>
</dbReference>
<reference evidence="5" key="1">
    <citation type="journal article" date="2017" name="Nature">
        <title>The genome of Chenopodium quinoa.</title>
        <authorList>
            <person name="Jarvis D.E."/>
            <person name="Ho Y.S."/>
            <person name="Lightfoot D.J."/>
            <person name="Schmoeckel S.M."/>
            <person name="Li B."/>
            <person name="Borm T.J.A."/>
            <person name="Ohyanagi H."/>
            <person name="Mineta K."/>
            <person name="Michell C.T."/>
            <person name="Saber N."/>
            <person name="Kharbatia N.M."/>
            <person name="Rupper R.R."/>
            <person name="Sharp A.R."/>
            <person name="Dally N."/>
            <person name="Boughton B.A."/>
            <person name="Woo Y.H."/>
            <person name="Gao G."/>
            <person name="Schijlen E.G.W.M."/>
            <person name="Guo X."/>
            <person name="Momin A.A."/>
            <person name="Negrao S."/>
            <person name="Al-Babili S."/>
            <person name="Gehring C."/>
            <person name="Roessner U."/>
            <person name="Jung C."/>
            <person name="Murphy K."/>
            <person name="Arold S.T."/>
            <person name="Gojobori T."/>
            <person name="van der Linden C.G."/>
            <person name="van Loo E.N."/>
            <person name="Jellen E.N."/>
            <person name="Maughan P.J."/>
            <person name="Tester M."/>
        </authorList>
    </citation>
    <scope>NUCLEOTIDE SEQUENCE [LARGE SCALE GENOMIC DNA]</scope>
    <source>
        <strain evidence="5">cv. PI 614886</strain>
    </source>
</reference>
<name>A0A803KLX0_CHEQI</name>
<evidence type="ECO:0000313" key="5">
    <source>
        <dbReference type="EnsemblPlants" id="AUR62000026-RA:cds"/>
    </source>
</evidence>
<feature type="domain" description="Leucine-rich repeat-containing N-terminal plant-type" evidence="4">
    <location>
        <begin position="2"/>
        <end position="29"/>
    </location>
</feature>
<dbReference type="RefSeq" id="XP_021773238.1">
    <property type="nucleotide sequence ID" value="XM_021917546.1"/>
</dbReference>
<protein>
    <recommendedName>
        <fullName evidence="4">Leucine-rich repeat-containing N-terminal plant-type domain-containing protein</fullName>
    </recommendedName>
</protein>
<proteinExistence type="predicted"/>
<evidence type="ECO:0000259" key="4">
    <source>
        <dbReference type="Pfam" id="PF08263"/>
    </source>
</evidence>
<dbReference type="SUPFAM" id="SSF52058">
    <property type="entry name" value="L domain-like"/>
    <property type="match status" value="1"/>
</dbReference>
<dbReference type="InterPro" id="IPR032675">
    <property type="entry name" value="LRR_dom_sf"/>
</dbReference>
<dbReference type="Gramene" id="AUR62000026-RA">
    <property type="protein sequence ID" value="AUR62000026-RA:cds"/>
    <property type="gene ID" value="AUR62000026"/>
</dbReference>
<keyword evidence="6" id="KW-1185">Reference proteome</keyword>
<dbReference type="InterPro" id="IPR013210">
    <property type="entry name" value="LRR_N_plant-typ"/>
</dbReference>
<organism evidence="5 6">
    <name type="scientific">Chenopodium quinoa</name>
    <name type="common">Quinoa</name>
    <dbReference type="NCBI Taxonomy" id="63459"/>
    <lineage>
        <taxon>Eukaryota</taxon>
        <taxon>Viridiplantae</taxon>
        <taxon>Streptophyta</taxon>
        <taxon>Embryophyta</taxon>
        <taxon>Tracheophyta</taxon>
        <taxon>Spermatophyta</taxon>
        <taxon>Magnoliopsida</taxon>
        <taxon>eudicotyledons</taxon>
        <taxon>Gunneridae</taxon>
        <taxon>Pentapetalae</taxon>
        <taxon>Caryophyllales</taxon>
        <taxon>Chenopodiaceae</taxon>
        <taxon>Chenopodioideae</taxon>
        <taxon>Atripliceae</taxon>
        <taxon>Chenopodium</taxon>
    </lineage>
</organism>
<keyword evidence="2" id="KW-0433">Leucine-rich repeat</keyword>
<dbReference type="EnsemblPlants" id="AUR62000026-RA">
    <property type="protein sequence ID" value="AUR62000026-RA:cds"/>
    <property type="gene ID" value="AUR62000026"/>
</dbReference>